<feature type="transmembrane region" description="Helical" evidence="1">
    <location>
        <begin position="139"/>
        <end position="161"/>
    </location>
</feature>
<reference evidence="3 4" key="1">
    <citation type="journal article" date="2012" name="J. Bacteriol.">
        <title>Genome Sequence of the Protease-Producing Bacterium Rheinheimera nanhaiensis E407-8T, Isolated from Deep-Sea Sediment of the South China Sea.</title>
        <authorList>
            <person name="Zhang X.-Y."/>
            <person name="Zhang Y.-J."/>
            <person name="Qin Q.-L."/>
            <person name="Xie B.-B."/>
            <person name="Chen X.-L."/>
            <person name="Zhou B.-C."/>
            <person name="Zhang Y.-Z."/>
        </authorList>
    </citation>
    <scope>NUCLEOTIDE SEQUENCE [LARGE SCALE GENOMIC DNA]</scope>
    <source>
        <strain evidence="3 4">E407-8</strain>
    </source>
</reference>
<feature type="domain" description="Inner membrane protein YejM N-terminal" evidence="2">
    <location>
        <begin position="10"/>
        <end position="240"/>
    </location>
</feature>
<feature type="transmembrane region" description="Helical" evidence="1">
    <location>
        <begin position="61"/>
        <end position="83"/>
    </location>
</feature>
<evidence type="ECO:0000256" key="1">
    <source>
        <dbReference type="SAM" id="Phobius"/>
    </source>
</evidence>
<feature type="transmembrane region" description="Helical" evidence="1">
    <location>
        <begin position="90"/>
        <end position="110"/>
    </location>
</feature>
<organism evidence="3 4">
    <name type="scientific">Rheinheimera nanhaiensis E407-8</name>
    <dbReference type="NCBI Taxonomy" id="562729"/>
    <lineage>
        <taxon>Bacteria</taxon>
        <taxon>Pseudomonadati</taxon>
        <taxon>Pseudomonadota</taxon>
        <taxon>Gammaproteobacteria</taxon>
        <taxon>Chromatiales</taxon>
        <taxon>Chromatiaceae</taxon>
        <taxon>Rheinheimera</taxon>
    </lineage>
</organism>
<keyword evidence="1" id="KW-1133">Transmembrane helix</keyword>
<dbReference type="Pfam" id="PF11893">
    <property type="entry name" value="DUF3413"/>
    <property type="match status" value="1"/>
</dbReference>
<proteinExistence type="predicted"/>
<dbReference type="AlphaFoldDB" id="I1E1L2"/>
<feature type="transmembrane region" description="Helical" evidence="1">
    <location>
        <begin position="21"/>
        <end position="41"/>
    </location>
</feature>
<keyword evidence="1" id="KW-0812">Transmembrane</keyword>
<dbReference type="Proteomes" id="UP000004374">
    <property type="component" value="Unassembled WGS sequence"/>
</dbReference>
<evidence type="ECO:0000313" key="3">
    <source>
        <dbReference type="EMBL" id="GAB60190.1"/>
    </source>
</evidence>
<keyword evidence="4" id="KW-1185">Reference proteome</keyword>
<name>I1E1L2_9GAMM</name>
<dbReference type="EMBL" id="BAFK01000023">
    <property type="protein sequence ID" value="GAB60190.1"/>
    <property type="molecule type" value="Genomic_DNA"/>
</dbReference>
<dbReference type="InterPro" id="IPR024588">
    <property type="entry name" value="YejM_N"/>
</dbReference>
<gene>
    <name evidence="3" type="ORF">RNAN_3209</name>
</gene>
<dbReference type="RefSeq" id="WP_008223517.1">
    <property type="nucleotide sequence ID" value="NZ_BAFK01000023.1"/>
</dbReference>
<keyword evidence="1" id="KW-0472">Membrane</keyword>
<evidence type="ECO:0000259" key="2">
    <source>
        <dbReference type="Pfam" id="PF11893"/>
    </source>
</evidence>
<feature type="transmembrane region" description="Helical" evidence="1">
    <location>
        <begin position="173"/>
        <end position="195"/>
    </location>
</feature>
<dbReference type="STRING" id="562729.RNAN_3209"/>
<sequence length="509" mass="56426">MVLENNLSLVKKVNRLLNWGHWFCFFNILLALGITSVYWLSEPLPATLLGQLYLPLNWIGHTAFLCFLFFILTIFPVSLIFPYQRHVRGLAAVLASCALVVLIFDAYVYAHLGYHIGSASLEQAIDLLRQQIVTNLRNFVLIVLAVGAILLALQLTLSNYCWKKVERLKQTGIGGIALTVFIGSFSLSHLIHIYADANLNYDVTRQDNVLPLSYPATAKTLLARYQLVDLNRRAQLQLDKLNLPASTGSNNELYCEATRQGAATVVIISAVLNEQHQPVLRSLKLKPLEQHFAPTQASEALLNLVYSTFNTEQQQALGSLQQAPGWLNQTTAQGVSISRQDSTELPQLPWVATGTPGQFAIVFDNSPEQHLALYQQYTNVLLLSLNASSAQFRLAPVPAWSNWSALHQLQPHSVTQHLDIVPTLLAQAGCNDHASWLGDNLQKPLSLPKLTISGDEIISFKKDKMLILRTDGSFGVWSAGTLLPLNEKLDQPMLIDALKRIDTPTVATP</sequence>
<protein>
    <recommendedName>
        <fullName evidence="2">Inner membrane protein YejM N-terminal domain-containing protein</fullName>
    </recommendedName>
</protein>
<accession>I1E1L2</accession>
<evidence type="ECO:0000313" key="4">
    <source>
        <dbReference type="Proteomes" id="UP000004374"/>
    </source>
</evidence>
<dbReference type="OrthoDB" id="236686at2"/>
<comment type="caution">
    <text evidence="3">The sequence shown here is derived from an EMBL/GenBank/DDBJ whole genome shotgun (WGS) entry which is preliminary data.</text>
</comment>